<dbReference type="Proteomes" id="UP000503017">
    <property type="component" value="Chromosome"/>
</dbReference>
<evidence type="ECO:0000313" key="2">
    <source>
        <dbReference type="Proteomes" id="UP000503017"/>
    </source>
</evidence>
<name>A0A6M7WL86_RHILI</name>
<protein>
    <submittedName>
        <fullName evidence="1">Uncharacterized protein</fullName>
    </submittedName>
</protein>
<gene>
    <name evidence="1" type="ORF">EB235_08120</name>
</gene>
<evidence type="ECO:0000313" key="1">
    <source>
        <dbReference type="EMBL" id="QKD01479.1"/>
    </source>
</evidence>
<dbReference type="AlphaFoldDB" id="A0A6M7WL86"/>
<sequence>MFNRSEIMKAAWAKWNAHFAARPHLVRKLSRSDFGFYLAAAWREAKIAQMTATERRADNIATKIDRLKYQSSRVNIEPRRRQLETEFAALAP</sequence>
<proteinExistence type="predicted"/>
<accession>A0A6M7WL86</accession>
<dbReference type="EMBL" id="CP033367">
    <property type="protein sequence ID" value="QKD01479.1"/>
    <property type="molecule type" value="Genomic_DNA"/>
</dbReference>
<dbReference type="RefSeq" id="WP_027031488.1">
    <property type="nucleotide sequence ID" value="NZ_CP033367.1"/>
</dbReference>
<organism evidence="1 2">
    <name type="scientific">Mesorhizobium loti R88b</name>
    <dbReference type="NCBI Taxonomy" id="935548"/>
    <lineage>
        <taxon>Bacteria</taxon>
        <taxon>Pseudomonadati</taxon>
        <taxon>Pseudomonadota</taxon>
        <taxon>Alphaproteobacteria</taxon>
        <taxon>Hyphomicrobiales</taxon>
        <taxon>Phyllobacteriaceae</taxon>
        <taxon>Mesorhizobium</taxon>
    </lineage>
</organism>
<reference evidence="1 2" key="1">
    <citation type="submission" date="2018-10" db="EMBL/GenBank/DDBJ databases">
        <authorList>
            <person name="Perry B.J."/>
            <person name="Sullivan J.T."/>
            <person name="Murphy R.J.T."/>
            <person name="Ramsay J.P."/>
            <person name="Ronson C.W."/>
        </authorList>
    </citation>
    <scope>NUCLEOTIDE SEQUENCE [LARGE SCALE GENOMIC DNA]</scope>
    <source>
        <strain evidence="1 2">R88b</strain>
    </source>
</reference>